<dbReference type="AlphaFoldDB" id="A0A1I5Q118"/>
<proteinExistence type="predicted"/>
<reference evidence="2" key="1">
    <citation type="submission" date="2016-10" db="EMBL/GenBank/DDBJ databases">
        <authorList>
            <person name="Varghese N."/>
            <person name="Submissions S."/>
        </authorList>
    </citation>
    <scope>NUCLEOTIDE SEQUENCE [LARGE SCALE GENOMIC DNA]</scope>
    <source>
        <strain evidence="2">CGMCC 1.7715</strain>
    </source>
</reference>
<dbReference type="InterPro" id="IPR007709">
    <property type="entry name" value="N-FG_amidohydro"/>
</dbReference>
<dbReference type="OrthoDB" id="9802050at2"/>
<gene>
    <name evidence="1" type="ORF">SAMN04488060_2686</name>
</gene>
<name>A0A1I5Q118_9SPHN</name>
<keyword evidence="2" id="KW-1185">Reference proteome</keyword>
<evidence type="ECO:0000313" key="1">
    <source>
        <dbReference type="EMBL" id="SFP39902.1"/>
    </source>
</evidence>
<dbReference type="STRING" id="604088.SAMN04488060_2686"/>
<dbReference type="Proteomes" id="UP000199331">
    <property type="component" value="Unassembled WGS sequence"/>
</dbReference>
<dbReference type="EMBL" id="FOWZ01000005">
    <property type="protein sequence ID" value="SFP39902.1"/>
    <property type="molecule type" value="Genomic_DNA"/>
</dbReference>
<dbReference type="Gene3D" id="3.40.630.40">
    <property type="entry name" value="Zn-dependent exopeptidases"/>
    <property type="match status" value="1"/>
</dbReference>
<keyword evidence="1" id="KW-0378">Hydrolase</keyword>
<protein>
    <submittedName>
        <fullName evidence="1">N-formylglutamate amidohydrolase</fullName>
    </submittedName>
</protein>
<evidence type="ECO:0000313" key="2">
    <source>
        <dbReference type="Proteomes" id="UP000199331"/>
    </source>
</evidence>
<dbReference type="SUPFAM" id="SSF53187">
    <property type="entry name" value="Zn-dependent exopeptidases"/>
    <property type="match status" value="1"/>
</dbReference>
<dbReference type="RefSeq" id="WP_090482865.1">
    <property type="nucleotide sequence ID" value="NZ_FOWZ01000005.1"/>
</dbReference>
<organism evidence="1 2">
    <name type="scientific">Qipengyuania nanhaisediminis</name>
    <dbReference type="NCBI Taxonomy" id="604088"/>
    <lineage>
        <taxon>Bacteria</taxon>
        <taxon>Pseudomonadati</taxon>
        <taxon>Pseudomonadota</taxon>
        <taxon>Alphaproteobacteria</taxon>
        <taxon>Sphingomonadales</taxon>
        <taxon>Erythrobacteraceae</taxon>
        <taxon>Qipengyuania</taxon>
    </lineage>
</organism>
<sequence>MTSPKDQGGGGAPLQDIGDGTPFELILEASQSIPILIAAPHGGRSYSEAVEQSFRDPACKTRLEDRYVDLLAAEVARASGAALLVAKAPRAEIDLNRAPDDVDWGMISGEGEGRTSHSLANRRARSGLGLVPRRLPGLGEIWRGPIERTELDRRIETIHHPYHSALGMALETLRDRWGTVLLVDLHSMPPLNPKTFGGARPEFVIGDRFGTSCSGTLSAGALSYLSLNGRLATHNRPYSGGYVLDRHGMPKRGLHAIQIEVCRSLYLDRHLDQPSARLGGVGRLLGGLVKMLGSEVANLRSGGQFAEAAE</sequence>
<dbReference type="GO" id="GO:0016787">
    <property type="term" value="F:hydrolase activity"/>
    <property type="evidence" value="ECO:0007669"/>
    <property type="project" value="UniProtKB-KW"/>
</dbReference>
<dbReference type="Pfam" id="PF05013">
    <property type="entry name" value="FGase"/>
    <property type="match status" value="1"/>
</dbReference>
<accession>A0A1I5Q118</accession>